<protein>
    <recommendedName>
        <fullName evidence="8">Type II secretion system protein GspF domain-containing protein</fullName>
    </recommendedName>
</protein>
<keyword evidence="10" id="KW-1185">Reference proteome</keyword>
<keyword evidence="5 7" id="KW-1133">Transmembrane helix</keyword>
<sequence length="350" mass="40788">MKKKSLLKKPINFTHHTFKRKEKQEFLVLLAELLDNGFTLEKSLTFMQTVNPKRKKEIKQMNRRLLEGKNLPTCLKILHLKESEQAQLSFAEVHGDLTGTLLRMSQHMSDKEKQREHLIKVISYPLLLLLFLSSMVLGMKWYILPQLTELYDSNTQQNIGLMLVNHSPVIVLSLLVLLLIGYTLIKLYLSKKTAIYRANWLCRIPLIKMFVIHYYTSLFSLEWGKLLTQGMEFRDVVLIMNQPGYTPLMQEMAQEIERKIEEGISIEGPVKNWRFLKPELNLIILQGEVKGDLGKELLIYGKKEWKAFINLAEKRMRFLQPMMFLLIAILIVSVYSALLLPIYSGMGDLY</sequence>
<dbReference type="EMBL" id="NGKB01000006">
    <property type="protein sequence ID" value="RSU14969.1"/>
    <property type="molecule type" value="Genomic_DNA"/>
</dbReference>
<evidence type="ECO:0000256" key="2">
    <source>
        <dbReference type="ARBA" id="ARBA00005745"/>
    </source>
</evidence>
<dbReference type="NCBIfam" id="NF041012">
    <property type="entry name" value="T4P_ComGB"/>
    <property type="match status" value="1"/>
</dbReference>
<reference evidence="9 10" key="1">
    <citation type="submission" date="2017-05" db="EMBL/GenBank/DDBJ databases">
        <title>Vagococcus spp. assemblies.</title>
        <authorList>
            <person name="Gulvik C.A."/>
        </authorList>
    </citation>
    <scope>NUCLEOTIDE SEQUENCE [LARGE SCALE GENOMIC DNA]</scope>
    <source>
        <strain evidence="9 10">SS1714</strain>
    </source>
</reference>
<dbReference type="Proteomes" id="UP000288028">
    <property type="component" value="Unassembled WGS sequence"/>
</dbReference>
<keyword evidence="6 7" id="KW-0472">Membrane</keyword>
<dbReference type="Pfam" id="PF00482">
    <property type="entry name" value="T2SSF"/>
    <property type="match status" value="2"/>
</dbReference>
<dbReference type="GeneID" id="95579628"/>
<feature type="transmembrane region" description="Helical" evidence="7">
    <location>
        <begin position="323"/>
        <end position="343"/>
    </location>
</feature>
<organism evidence="9 10">
    <name type="scientific">Vagococcus carniphilus</name>
    <dbReference type="NCBI Taxonomy" id="218144"/>
    <lineage>
        <taxon>Bacteria</taxon>
        <taxon>Bacillati</taxon>
        <taxon>Bacillota</taxon>
        <taxon>Bacilli</taxon>
        <taxon>Lactobacillales</taxon>
        <taxon>Enterococcaceae</taxon>
        <taxon>Vagococcus</taxon>
    </lineage>
</organism>
<feature type="domain" description="Type II secretion system protein GspF" evidence="8">
    <location>
        <begin position="220"/>
        <end position="341"/>
    </location>
</feature>
<evidence type="ECO:0000313" key="10">
    <source>
        <dbReference type="Proteomes" id="UP000288028"/>
    </source>
</evidence>
<dbReference type="PANTHER" id="PTHR30012">
    <property type="entry name" value="GENERAL SECRETION PATHWAY PROTEIN"/>
    <property type="match status" value="1"/>
</dbReference>
<dbReference type="PANTHER" id="PTHR30012:SF0">
    <property type="entry name" value="TYPE II SECRETION SYSTEM PROTEIN F-RELATED"/>
    <property type="match status" value="1"/>
</dbReference>
<dbReference type="InterPro" id="IPR018076">
    <property type="entry name" value="T2SS_GspF_dom"/>
</dbReference>
<gene>
    <name evidence="9" type="ORF">CBF28_07825</name>
</gene>
<evidence type="ECO:0000313" key="9">
    <source>
        <dbReference type="EMBL" id="RSU14969.1"/>
    </source>
</evidence>
<evidence type="ECO:0000256" key="5">
    <source>
        <dbReference type="ARBA" id="ARBA00022989"/>
    </source>
</evidence>
<evidence type="ECO:0000256" key="1">
    <source>
        <dbReference type="ARBA" id="ARBA00004651"/>
    </source>
</evidence>
<evidence type="ECO:0000256" key="7">
    <source>
        <dbReference type="SAM" id="Phobius"/>
    </source>
</evidence>
<dbReference type="GO" id="GO:0005886">
    <property type="term" value="C:plasma membrane"/>
    <property type="evidence" value="ECO:0007669"/>
    <property type="project" value="UniProtKB-SubCell"/>
</dbReference>
<dbReference type="AlphaFoldDB" id="A0A430B3T8"/>
<feature type="transmembrane region" description="Helical" evidence="7">
    <location>
        <begin position="121"/>
        <end position="143"/>
    </location>
</feature>
<dbReference type="RefSeq" id="WP_126793718.1">
    <property type="nucleotide sequence ID" value="NZ_CP060720.1"/>
</dbReference>
<evidence type="ECO:0000256" key="4">
    <source>
        <dbReference type="ARBA" id="ARBA00022692"/>
    </source>
</evidence>
<dbReference type="InterPro" id="IPR042094">
    <property type="entry name" value="T2SS_GspF_sf"/>
</dbReference>
<comment type="caution">
    <text evidence="9">The sequence shown here is derived from an EMBL/GenBank/DDBJ whole genome shotgun (WGS) entry which is preliminary data.</text>
</comment>
<accession>A0A430B3T8</accession>
<feature type="transmembrane region" description="Helical" evidence="7">
    <location>
        <begin position="163"/>
        <end position="185"/>
    </location>
</feature>
<dbReference type="InterPro" id="IPR003004">
    <property type="entry name" value="GspF/PilC"/>
</dbReference>
<comment type="similarity">
    <text evidence="2">Belongs to the GSP F family.</text>
</comment>
<dbReference type="InterPro" id="IPR047692">
    <property type="entry name" value="T4P_ComGB"/>
</dbReference>
<evidence type="ECO:0000256" key="6">
    <source>
        <dbReference type="ARBA" id="ARBA00023136"/>
    </source>
</evidence>
<dbReference type="Gene3D" id="1.20.81.30">
    <property type="entry name" value="Type II secretion system (T2SS), domain F"/>
    <property type="match status" value="2"/>
</dbReference>
<comment type="subcellular location">
    <subcellularLocation>
        <location evidence="1">Cell membrane</location>
        <topology evidence="1">Multi-pass membrane protein</topology>
    </subcellularLocation>
</comment>
<name>A0A430B3T8_9ENTE</name>
<proteinExistence type="inferred from homology"/>
<dbReference type="OrthoDB" id="2294348at2"/>
<evidence type="ECO:0000259" key="8">
    <source>
        <dbReference type="Pfam" id="PF00482"/>
    </source>
</evidence>
<keyword evidence="4 7" id="KW-0812">Transmembrane</keyword>
<evidence type="ECO:0000256" key="3">
    <source>
        <dbReference type="ARBA" id="ARBA00022475"/>
    </source>
</evidence>
<keyword evidence="3" id="KW-1003">Cell membrane</keyword>
<feature type="domain" description="Type II secretion system protein GspF" evidence="8">
    <location>
        <begin position="26"/>
        <end position="145"/>
    </location>
</feature>